<dbReference type="Proteomes" id="UP000037405">
    <property type="component" value="Unassembled WGS sequence"/>
</dbReference>
<evidence type="ECO:0000313" key="3">
    <source>
        <dbReference type="Proteomes" id="UP000037405"/>
    </source>
</evidence>
<reference evidence="3" key="1">
    <citation type="submission" date="2015-07" db="EMBL/GenBank/DDBJ databases">
        <title>Fjat-14235 jcm11544.</title>
        <authorList>
            <person name="Liu B."/>
            <person name="Wang J."/>
            <person name="Zhu Y."/>
            <person name="Liu G."/>
            <person name="Chen Q."/>
            <person name="Chen Z."/>
            <person name="Lan J."/>
            <person name="Che J."/>
            <person name="Ge C."/>
            <person name="Shi H."/>
            <person name="Pan Z."/>
            <person name="Liu X."/>
        </authorList>
    </citation>
    <scope>NUCLEOTIDE SEQUENCE [LARGE SCALE GENOMIC DNA]</scope>
    <source>
        <strain evidence="3">JCM 11544</strain>
    </source>
</reference>
<feature type="transmembrane region" description="Helical" evidence="1">
    <location>
        <begin position="70"/>
        <end position="92"/>
    </location>
</feature>
<keyword evidence="3" id="KW-1185">Reference proteome</keyword>
<sequence>MSKRSREHKKVYYDKEKYIAAFEKPEKALELSLDIRKFEIELYWKRATYFWTFIGVAFAGYFALTSGTNVSADVIFFVSCIGFVFTFSWYLVNRGSKFWQNNWERHVDLLEDEVVGPLYKTAVNMRHAKLMNLASEYPFSVSKINQLLSLFLSGIWLIFCIKSVSSYFEITEPFKGFNMVLVGGYTFIYIICMLIFGKSSKNLDRRKYDRLVFVERKNFYEK</sequence>
<evidence type="ECO:0000256" key="1">
    <source>
        <dbReference type="SAM" id="Phobius"/>
    </source>
</evidence>
<evidence type="ECO:0000313" key="2">
    <source>
        <dbReference type="EMBL" id="KON83382.1"/>
    </source>
</evidence>
<dbReference type="Pfam" id="PF24838">
    <property type="entry name" value="8xMP"/>
    <property type="match status" value="1"/>
</dbReference>
<gene>
    <name evidence="2" type="ORF">AF331_17980</name>
</gene>
<dbReference type="RefSeq" id="WP_053429436.1">
    <property type="nucleotide sequence ID" value="NZ_LGUE01000006.1"/>
</dbReference>
<keyword evidence="1" id="KW-0812">Transmembrane</keyword>
<dbReference type="OrthoDB" id="9153185at2"/>
<dbReference type="EMBL" id="LGUE01000006">
    <property type="protein sequence ID" value="KON83382.1"/>
    <property type="molecule type" value="Genomic_DNA"/>
</dbReference>
<protein>
    <submittedName>
        <fullName evidence="2">Uncharacterized protein</fullName>
    </submittedName>
</protein>
<dbReference type="PATRIC" id="fig|189381.12.peg.3920"/>
<proteinExistence type="predicted"/>
<name>A0A0M0G195_9BACI</name>
<accession>A0A0M0G195</accession>
<organism evidence="2 3">
    <name type="scientific">Rossellomorea marisflavi</name>
    <dbReference type="NCBI Taxonomy" id="189381"/>
    <lineage>
        <taxon>Bacteria</taxon>
        <taxon>Bacillati</taxon>
        <taxon>Bacillota</taxon>
        <taxon>Bacilli</taxon>
        <taxon>Bacillales</taxon>
        <taxon>Bacillaceae</taxon>
        <taxon>Rossellomorea</taxon>
    </lineage>
</organism>
<dbReference type="InterPro" id="IPR056918">
    <property type="entry name" value="8xMP"/>
</dbReference>
<feature type="transmembrane region" description="Helical" evidence="1">
    <location>
        <begin position="177"/>
        <end position="197"/>
    </location>
</feature>
<keyword evidence="1" id="KW-1133">Transmembrane helix</keyword>
<feature type="transmembrane region" description="Helical" evidence="1">
    <location>
        <begin position="47"/>
        <end position="64"/>
    </location>
</feature>
<comment type="caution">
    <text evidence="2">The sequence shown here is derived from an EMBL/GenBank/DDBJ whole genome shotgun (WGS) entry which is preliminary data.</text>
</comment>
<dbReference type="AlphaFoldDB" id="A0A0M0G195"/>
<feature type="transmembrane region" description="Helical" evidence="1">
    <location>
        <begin position="147"/>
        <end position="165"/>
    </location>
</feature>
<keyword evidence="1" id="KW-0472">Membrane</keyword>